<dbReference type="EMBL" id="VRSW01000001">
    <property type="protein sequence ID" value="TXK06466.1"/>
    <property type="molecule type" value="Genomic_DNA"/>
</dbReference>
<gene>
    <name evidence="3" type="ORF">FVP60_05810</name>
</gene>
<protein>
    <submittedName>
        <fullName evidence="3">Phage major capsid protein</fullName>
    </submittedName>
</protein>
<evidence type="ECO:0000313" key="4">
    <source>
        <dbReference type="Proteomes" id="UP000321196"/>
    </source>
</evidence>
<dbReference type="AlphaFoldDB" id="A0A5C8HQS3"/>
<dbReference type="RefSeq" id="WP_147825270.1">
    <property type="nucleotide sequence ID" value="NZ_BAAARG010000001.1"/>
</dbReference>
<dbReference type="Gene3D" id="3.30.2320.10">
    <property type="entry name" value="hypothetical protein PF0899 domain"/>
    <property type="match status" value="1"/>
</dbReference>
<proteinExistence type="predicted"/>
<evidence type="ECO:0000259" key="2">
    <source>
        <dbReference type="Pfam" id="PF05065"/>
    </source>
</evidence>
<accession>A0A5C8HQS3</accession>
<comment type="subcellular location">
    <subcellularLocation>
        <location evidence="1">Virion</location>
    </subcellularLocation>
</comment>
<name>A0A5C8HQS3_9MICO</name>
<dbReference type="SUPFAM" id="SSF56563">
    <property type="entry name" value="Major capsid protein gp5"/>
    <property type="match status" value="1"/>
</dbReference>
<comment type="caution">
    <text evidence="3">The sequence shown here is derived from an EMBL/GenBank/DDBJ whole genome shotgun (WGS) entry which is preliminary data.</text>
</comment>
<evidence type="ECO:0000256" key="1">
    <source>
        <dbReference type="ARBA" id="ARBA00004328"/>
    </source>
</evidence>
<dbReference type="Gene3D" id="3.30.2400.10">
    <property type="entry name" value="Major capsid protein gp5"/>
    <property type="match status" value="1"/>
</dbReference>
<keyword evidence="4" id="KW-1185">Reference proteome</keyword>
<evidence type="ECO:0000313" key="3">
    <source>
        <dbReference type="EMBL" id="TXK06466.1"/>
    </source>
</evidence>
<dbReference type="Proteomes" id="UP000321196">
    <property type="component" value="Unassembled WGS sequence"/>
</dbReference>
<dbReference type="InterPro" id="IPR054612">
    <property type="entry name" value="Phage_capsid-like_C"/>
</dbReference>
<organism evidence="3 4">
    <name type="scientific">Microbacterium mitrae</name>
    <dbReference type="NCBI Taxonomy" id="664640"/>
    <lineage>
        <taxon>Bacteria</taxon>
        <taxon>Bacillati</taxon>
        <taxon>Actinomycetota</taxon>
        <taxon>Actinomycetes</taxon>
        <taxon>Micrococcales</taxon>
        <taxon>Microbacteriaceae</taxon>
        <taxon>Microbacterium</taxon>
    </lineage>
</organism>
<feature type="domain" description="Phage capsid-like C-terminal" evidence="2">
    <location>
        <begin position="135"/>
        <end position="389"/>
    </location>
</feature>
<dbReference type="OrthoDB" id="8444243at2"/>
<dbReference type="Pfam" id="PF05065">
    <property type="entry name" value="Phage_capsid"/>
    <property type="match status" value="1"/>
</dbReference>
<dbReference type="InterPro" id="IPR024455">
    <property type="entry name" value="Phage_capsid"/>
</dbReference>
<sequence>MDYKSIMARELKAARDISLKYGERDIVGDDLVAVNNHLKAYKEAKAASERGDAEKLRASQELIDNLAAIGFDTGLNVSTPAKSGIARKQSARGQRWAEKAVSGVQGMSSRLGVVDGVKALVSGSISVPDLVGEPVEILAKRTTLLDLVGRGKPQGERVGNGFQYIRQTARTNNAAAVPDGEAKPTSVYTFGEVDDKYRVYANKTEDLPYRYLNDYEAITDIVRTQLAEDTMQAIEADMLSGDGTGDAFTGILNTSGIQTQAWSTDLLRTLSNAKHKFVAQELPFTGWVLNPDDLQSLELMREGGATGPFLFPSRAAIEDFLGASVVTSVGMPAGTAVVGDWDQAEIIPIGDDELIVDAGKRTTDNTFLFMFEGRYGFRVSKPVAFVAVTLTEA</sequence>
<reference evidence="3 4" key="1">
    <citation type="submission" date="2019-08" db="EMBL/GenBank/DDBJ databases">
        <authorList>
            <person name="Dong K."/>
        </authorList>
    </citation>
    <scope>NUCLEOTIDE SEQUENCE [LARGE SCALE GENOMIC DNA]</scope>
    <source>
        <strain evidence="3 4">M4-8</strain>
    </source>
</reference>
<dbReference type="NCBIfam" id="TIGR01554">
    <property type="entry name" value="major_cap_HK97"/>
    <property type="match status" value="1"/>
</dbReference>